<dbReference type="RefSeq" id="WP_023979321.1">
    <property type="nucleotide sequence ID" value="NZ_CBLX010000024.1"/>
</dbReference>
<dbReference type="eggNOG" id="ENOG5032S1H">
    <property type="taxonomic scope" value="Bacteria"/>
</dbReference>
<gene>
    <name evidence="1" type="ORF">ASAP_2793</name>
</gene>
<reference evidence="1 2" key="2">
    <citation type="journal article" date="2014" name="PLoS ONE">
        <title>Evolution of mitochondria reconstructed from the energy metabolism of living bacteria.</title>
        <authorList>
            <person name="Degli Esposti M."/>
            <person name="Chouaia B."/>
            <person name="Comandatore F."/>
            <person name="Crotti E."/>
            <person name="Sassera D."/>
            <person name="Lievens P.M."/>
            <person name="Daffonchio D."/>
            <person name="Bandi C."/>
        </authorList>
    </citation>
    <scope>NUCLEOTIDE SEQUENCE [LARGE SCALE GENOMIC DNA]</scope>
    <source>
        <strain evidence="1 2">SF2.1</strain>
    </source>
</reference>
<evidence type="ECO:0000313" key="1">
    <source>
        <dbReference type="EMBL" id="CDG40838.1"/>
    </source>
</evidence>
<name>A0A060QJI3_9PROT</name>
<accession>A0A060QJI3</accession>
<evidence type="ECO:0000313" key="2">
    <source>
        <dbReference type="Proteomes" id="UP000027583"/>
    </source>
</evidence>
<dbReference type="AlphaFoldDB" id="A0A060QJI3"/>
<proteinExistence type="predicted"/>
<organism evidence="1 2">
    <name type="scientific">Asaia bogorensis</name>
    <dbReference type="NCBI Taxonomy" id="91915"/>
    <lineage>
        <taxon>Bacteria</taxon>
        <taxon>Pseudomonadati</taxon>
        <taxon>Pseudomonadota</taxon>
        <taxon>Alphaproteobacteria</taxon>
        <taxon>Acetobacterales</taxon>
        <taxon>Acetobacteraceae</taxon>
        <taxon>Asaia</taxon>
    </lineage>
</organism>
<protein>
    <submittedName>
        <fullName evidence="1">Phage protein</fullName>
    </submittedName>
</protein>
<dbReference type="EMBL" id="CBLX010000024">
    <property type="protein sequence ID" value="CDG40838.1"/>
    <property type="molecule type" value="Genomic_DNA"/>
</dbReference>
<sequence>MANPYSIGRDCRITLLWNGSRIDLRDVTGFQSEQHTIIQRATPLNGLPVEFNTPSGWRGIFTIARANANLDSLVAAIEAAFWNAGSIGSGTLYQYIREPDGTTSTWEYSGVSLSLKTDRWQAEGMIHQHVQFYASLRSKIS</sequence>
<comment type="caution">
    <text evidence="1">The sequence shown here is derived from an EMBL/GenBank/DDBJ whole genome shotgun (WGS) entry which is preliminary data.</text>
</comment>
<reference evidence="1 2" key="1">
    <citation type="journal article" date="2014" name="Genome Biol. Evol.">
        <title>Acetic acid bacteria genomes reveal functional traits for adaptation to life in insect guts.</title>
        <authorList>
            <person name="Chouaia B."/>
            <person name="Gaiarsa S."/>
            <person name="Crotti E."/>
            <person name="Comandatore F."/>
            <person name="Degli Esposti M."/>
            <person name="Ricci I."/>
            <person name="Alma A."/>
            <person name="Favia G."/>
            <person name="Bandi C."/>
            <person name="Daffonchio D."/>
        </authorList>
    </citation>
    <scope>NUCLEOTIDE SEQUENCE [LARGE SCALE GENOMIC DNA]</scope>
    <source>
        <strain evidence="1 2">SF2.1</strain>
    </source>
</reference>
<dbReference type="GeneID" id="78227542"/>
<dbReference type="Proteomes" id="UP000027583">
    <property type="component" value="Unassembled WGS sequence"/>
</dbReference>